<reference evidence="2 3" key="1">
    <citation type="journal article" date="2007" name="Proc. Natl. Acad. Sci. U.S.A.">
        <title>The tiny eukaryote Ostreococcus provides genomic insights into the paradox of plankton speciation.</title>
        <authorList>
            <person name="Palenik B."/>
            <person name="Grimwood J."/>
            <person name="Aerts A."/>
            <person name="Rouze P."/>
            <person name="Salamov A."/>
            <person name="Putnam N."/>
            <person name="Dupont C."/>
            <person name="Jorgensen R."/>
            <person name="Derelle E."/>
            <person name="Rombauts S."/>
            <person name="Zhou K."/>
            <person name="Otillar R."/>
            <person name="Merchant S.S."/>
            <person name="Podell S."/>
            <person name="Gaasterland T."/>
            <person name="Napoli C."/>
            <person name="Gendler K."/>
            <person name="Manuell A."/>
            <person name="Tai V."/>
            <person name="Vallon O."/>
            <person name="Piganeau G."/>
            <person name="Jancek S."/>
            <person name="Heijde M."/>
            <person name="Jabbari K."/>
            <person name="Bowler C."/>
            <person name="Lohr M."/>
            <person name="Robbens S."/>
            <person name="Werner G."/>
            <person name="Dubchak I."/>
            <person name="Pazour G.J."/>
            <person name="Ren Q."/>
            <person name="Paulsen I."/>
            <person name="Delwiche C."/>
            <person name="Schmutz J."/>
            <person name="Rokhsar D."/>
            <person name="Van de Peer Y."/>
            <person name="Moreau H."/>
            <person name="Grigoriev I.V."/>
        </authorList>
    </citation>
    <scope>NUCLEOTIDE SEQUENCE [LARGE SCALE GENOMIC DNA]</scope>
    <source>
        <strain evidence="2 3">CCE9901</strain>
    </source>
</reference>
<proteinExistence type="predicted"/>
<dbReference type="STRING" id="436017.A4RYU9"/>
<name>A4RYU9_OSTLU</name>
<dbReference type="KEGG" id="olu:OSTLU_9323"/>
<dbReference type="AlphaFoldDB" id="A4RYU9"/>
<feature type="non-terminal residue" evidence="2">
    <location>
        <position position="98"/>
    </location>
</feature>
<dbReference type="InterPro" id="IPR036869">
    <property type="entry name" value="J_dom_sf"/>
</dbReference>
<dbReference type="InterPro" id="IPR001623">
    <property type="entry name" value="DnaJ_domain"/>
</dbReference>
<dbReference type="PANTHER" id="PTHR45504">
    <property type="entry name" value="CHAPERONE DNAJ-DOMAIN SUPERFAMILY PROTEIN"/>
    <property type="match status" value="1"/>
</dbReference>
<dbReference type="Gene3D" id="1.10.287.110">
    <property type="entry name" value="DnaJ domain"/>
    <property type="match status" value="1"/>
</dbReference>
<dbReference type="PANTHER" id="PTHR45504:SF3">
    <property type="entry name" value="CHAPERONE DNAJ-DOMAIN SUPERFAMILY PROTEIN"/>
    <property type="match status" value="1"/>
</dbReference>
<accession>A4RYU9</accession>
<dbReference type="EMBL" id="CP000586">
    <property type="protein sequence ID" value="ABO96518.1"/>
    <property type="molecule type" value="Genomic_DNA"/>
</dbReference>
<protein>
    <recommendedName>
        <fullName evidence="1">J domain-containing protein</fullName>
    </recommendedName>
</protein>
<dbReference type="GO" id="GO:0005634">
    <property type="term" value="C:nucleus"/>
    <property type="evidence" value="ECO:0007669"/>
    <property type="project" value="TreeGrafter"/>
</dbReference>
<gene>
    <name evidence="2" type="ORF">OSTLU_9323</name>
</gene>
<dbReference type="GeneID" id="5002406"/>
<feature type="domain" description="J" evidence="1">
    <location>
        <begin position="5"/>
        <end position="70"/>
    </location>
</feature>
<dbReference type="GO" id="GO:0005737">
    <property type="term" value="C:cytoplasm"/>
    <property type="evidence" value="ECO:0007669"/>
    <property type="project" value="TreeGrafter"/>
</dbReference>
<dbReference type="SUPFAM" id="SSF46565">
    <property type="entry name" value="Chaperone J-domain"/>
    <property type="match status" value="1"/>
</dbReference>
<dbReference type="PROSITE" id="PS50076">
    <property type="entry name" value="DNAJ_2"/>
    <property type="match status" value="1"/>
</dbReference>
<dbReference type="SMART" id="SM00271">
    <property type="entry name" value="DnaJ"/>
    <property type="match status" value="1"/>
</dbReference>
<dbReference type="Pfam" id="PF00226">
    <property type="entry name" value="DnaJ"/>
    <property type="match status" value="1"/>
</dbReference>
<dbReference type="OMA" id="INHASIW"/>
<dbReference type="RefSeq" id="XP_001418225.1">
    <property type="nucleotide sequence ID" value="XM_001418188.1"/>
</dbReference>
<dbReference type="HOGENOM" id="CLU_017633_15_1_1"/>
<feature type="non-terminal residue" evidence="2">
    <location>
        <position position="1"/>
    </location>
</feature>
<keyword evidence="3" id="KW-1185">Reference proteome</keyword>
<dbReference type="Gramene" id="ABO96518">
    <property type="protein sequence ID" value="ABO96518"/>
    <property type="gene ID" value="OSTLU_9323"/>
</dbReference>
<dbReference type="PRINTS" id="PR00625">
    <property type="entry name" value="JDOMAIN"/>
</dbReference>
<evidence type="ECO:0000313" key="3">
    <source>
        <dbReference type="Proteomes" id="UP000001568"/>
    </source>
</evidence>
<sequence length="98" mass="11399">PSKPDYYQILGVAFDSTEGEIRRAYLKSALRFHPDKHGDTLEAKRRFQEIGEAYHVLSDPGRRTEYDDAAEYYVDDFGVEEYLLRFRTFVLTSQGLSI</sequence>
<evidence type="ECO:0000259" key="1">
    <source>
        <dbReference type="PROSITE" id="PS50076"/>
    </source>
</evidence>
<dbReference type="Proteomes" id="UP000001568">
    <property type="component" value="Chromosome 6"/>
</dbReference>
<organism evidence="2 3">
    <name type="scientific">Ostreococcus lucimarinus (strain CCE9901)</name>
    <dbReference type="NCBI Taxonomy" id="436017"/>
    <lineage>
        <taxon>Eukaryota</taxon>
        <taxon>Viridiplantae</taxon>
        <taxon>Chlorophyta</taxon>
        <taxon>Mamiellophyceae</taxon>
        <taxon>Mamiellales</taxon>
        <taxon>Bathycoccaceae</taxon>
        <taxon>Ostreococcus</taxon>
    </lineage>
</organism>
<dbReference type="CDD" id="cd06257">
    <property type="entry name" value="DnaJ"/>
    <property type="match status" value="1"/>
</dbReference>
<dbReference type="eggNOG" id="KOG0714">
    <property type="taxonomic scope" value="Eukaryota"/>
</dbReference>
<evidence type="ECO:0000313" key="2">
    <source>
        <dbReference type="EMBL" id="ABO96518.1"/>
    </source>
</evidence>
<dbReference type="OrthoDB" id="498825at2759"/>